<dbReference type="Proteomes" id="UP000002051">
    <property type="component" value="Chromosome 4"/>
</dbReference>
<sequence length="94" mass="10874">MYTIHYTKPIVPQDKHKQRSKGHLIRTNIHYTIMALIESSLTISTILVVKSAIHIIYRQDNKNQCSKCHLLSNEKMRNYHDSGICGSEDNHKSP</sequence>
<organism evidence="2 4">
    <name type="scientific">Medicago truncatula</name>
    <name type="common">Barrel medic</name>
    <name type="synonym">Medicago tribuloides</name>
    <dbReference type="NCBI Taxonomy" id="3880"/>
    <lineage>
        <taxon>Eukaryota</taxon>
        <taxon>Viridiplantae</taxon>
        <taxon>Streptophyta</taxon>
        <taxon>Embryophyta</taxon>
        <taxon>Tracheophyta</taxon>
        <taxon>Spermatophyta</taxon>
        <taxon>Magnoliopsida</taxon>
        <taxon>eudicotyledons</taxon>
        <taxon>Gunneridae</taxon>
        <taxon>Pentapetalae</taxon>
        <taxon>rosids</taxon>
        <taxon>fabids</taxon>
        <taxon>Fabales</taxon>
        <taxon>Fabaceae</taxon>
        <taxon>Papilionoideae</taxon>
        <taxon>50 kb inversion clade</taxon>
        <taxon>NPAAA clade</taxon>
        <taxon>Hologalegina</taxon>
        <taxon>IRL clade</taxon>
        <taxon>Trifolieae</taxon>
        <taxon>Medicago</taxon>
    </lineage>
</organism>
<feature type="transmembrane region" description="Helical" evidence="1">
    <location>
        <begin position="29"/>
        <end position="49"/>
    </location>
</feature>
<keyword evidence="1" id="KW-1133">Transmembrane helix</keyword>
<evidence type="ECO:0000313" key="4">
    <source>
        <dbReference type="Proteomes" id="UP000002051"/>
    </source>
</evidence>
<dbReference type="HOGENOM" id="CLU_2389524_0_0_1"/>
<protein>
    <submittedName>
        <fullName evidence="2">Transmembrane protein, putative</fullName>
    </submittedName>
</protein>
<evidence type="ECO:0000313" key="3">
    <source>
        <dbReference type="EnsemblPlants" id="KEH30417"/>
    </source>
</evidence>
<dbReference type="EnsemblPlants" id="KEH30417">
    <property type="protein sequence ID" value="KEH30417"/>
    <property type="gene ID" value="MTR_4g069360"/>
</dbReference>
<keyword evidence="4" id="KW-1185">Reference proteome</keyword>
<reference evidence="2 4" key="2">
    <citation type="journal article" date="2014" name="BMC Genomics">
        <title>An improved genome release (version Mt4.0) for the model legume Medicago truncatula.</title>
        <authorList>
            <person name="Tang H."/>
            <person name="Krishnakumar V."/>
            <person name="Bidwell S."/>
            <person name="Rosen B."/>
            <person name="Chan A."/>
            <person name="Zhou S."/>
            <person name="Gentzbittel L."/>
            <person name="Childs K.L."/>
            <person name="Yandell M."/>
            <person name="Gundlach H."/>
            <person name="Mayer K.F."/>
            <person name="Schwartz D.C."/>
            <person name="Town C.D."/>
        </authorList>
    </citation>
    <scope>GENOME REANNOTATION</scope>
    <source>
        <strain evidence="2">A17</strain>
        <strain evidence="3 4">cv. Jemalong A17</strain>
    </source>
</reference>
<evidence type="ECO:0000256" key="1">
    <source>
        <dbReference type="SAM" id="Phobius"/>
    </source>
</evidence>
<reference evidence="3" key="3">
    <citation type="submission" date="2015-04" db="UniProtKB">
        <authorList>
            <consortium name="EnsemblPlants"/>
        </authorList>
    </citation>
    <scope>IDENTIFICATION</scope>
    <source>
        <strain evidence="3">cv. Jemalong A17</strain>
    </source>
</reference>
<dbReference type="AlphaFoldDB" id="A0A072UL64"/>
<reference evidence="2 4" key="1">
    <citation type="journal article" date="2011" name="Nature">
        <title>The Medicago genome provides insight into the evolution of rhizobial symbioses.</title>
        <authorList>
            <person name="Young N.D."/>
            <person name="Debelle F."/>
            <person name="Oldroyd G.E."/>
            <person name="Geurts R."/>
            <person name="Cannon S.B."/>
            <person name="Udvardi M.K."/>
            <person name="Benedito V.A."/>
            <person name="Mayer K.F."/>
            <person name="Gouzy J."/>
            <person name="Schoof H."/>
            <person name="Van de Peer Y."/>
            <person name="Proost S."/>
            <person name="Cook D.R."/>
            <person name="Meyers B.C."/>
            <person name="Spannagl M."/>
            <person name="Cheung F."/>
            <person name="De Mita S."/>
            <person name="Krishnakumar V."/>
            <person name="Gundlach H."/>
            <person name="Zhou S."/>
            <person name="Mudge J."/>
            <person name="Bharti A.K."/>
            <person name="Murray J.D."/>
            <person name="Naoumkina M.A."/>
            <person name="Rosen B."/>
            <person name="Silverstein K.A."/>
            <person name="Tang H."/>
            <person name="Rombauts S."/>
            <person name="Zhao P.X."/>
            <person name="Zhou P."/>
            <person name="Barbe V."/>
            <person name="Bardou P."/>
            <person name="Bechner M."/>
            <person name="Bellec A."/>
            <person name="Berger A."/>
            <person name="Berges H."/>
            <person name="Bidwell S."/>
            <person name="Bisseling T."/>
            <person name="Choisne N."/>
            <person name="Couloux A."/>
            <person name="Denny R."/>
            <person name="Deshpande S."/>
            <person name="Dai X."/>
            <person name="Doyle J.J."/>
            <person name="Dudez A.M."/>
            <person name="Farmer A.D."/>
            <person name="Fouteau S."/>
            <person name="Franken C."/>
            <person name="Gibelin C."/>
            <person name="Gish J."/>
            <person name="Goldstein S."/>
            <person name="Gonzalez A.J."/>
            <person name="Green P.J."/>
            <person name="Hallab A."/>
            <person name="Hartog M."/>
            <person name="Hua A."/>
            <person name="Humphray S.J."/>
            <person name="Jeong D.H."/>
            <person name="Jing Y."/>
            <person name="Jocker A."/>
            <person name="Kenton S.M."/>
            <person name="Kim D.J."/>
            <person name="Klee K."/>
            <person name="Lai H."/>
            <person name="Lang C."/>
            <person name="Lin S."/>
            <person name="Macmil S.L."/>
            <person name="Magdelenat G."/>
            <person name="Matthews L."/>
            <person name="McCorrison J."/>
            <person name="Monaghan E.L."/>
            <person name="Mun J.H."/>
            <person name="Najar F.Z."/>
            <person name="Nicholson C."/>
            <person name="Noirot C."/>
            <person name="O'Bleness M."/>
            <person name="Paule C.R."/>
            <person name="Poulain J."/>
            <person name="Prion F."/>
            <person name="Qin B."/>
            <person name="Qu C."/>
            <person name="Retzel E.F."/>
            <person name="Riddle C."/>
            <person name="Sallet E."/>
            <person name="Samain S."/>
            <person name="Samson N."/>
            <person name="Sanders I."/>
            <person name="Saurat O."/>
            <person name="Scarpelli C."/>
            <person name="Schiex T."/>
            <person name="Segurens B."/>
            <person name="Severin A.J."/>
            <person name="Sherrier D.J."/>
            <person name="Shi R."/>
            <person name="Sims S."/>
            <person name="Singer S.R."/>
            <person name="Sinharoy S."/>
            <person name="Sterck L."/>
            <person name="Viollet A."/>
            <person name="Wang B.B."/>
            <person name="Wang K."/>
            <person name="Wang M."/>
            <person name="Wang X."/>
            <person name="Warfsmann J."/>
            <person name="Weissenbach J."/>
            <person name="White D.D."/>
            <person name="White J.D."/>
            <person name="Wiley G.B."/>
            <person name="Wincker P."/>
            <person name="Xing Y."/>
            <person name="Yang L."/>
            <person name="Yao Z."/>
            <person name="Ying F."/>
            <person name="Zhai J."/>
            <person name="Zhou L."/>
            <person name="Zuber A."/>
            <person name="Denarie J."/>
            <person name="Dixon R.A."/>
            <person name="May G.D."/>
            <person name="Schwartz D.C."/>
            <person name="Rogers J."/>
            <person name="Quetier F."/>
            <person name="Town C.D."/>
            <person name="Roe B.A."/>
        </authorList>
    </citation>
    <scope>NUCLEOTIDE SEQUENCE [LARGE SCALE GENOMIC DNA]</scope>
    <source>
        <strain evidence="2">A17</strain>
        <strain evidence="3 4">cv. Jemalong A17</strain>
    </source>
</reference>
<accession>A0A072UL64</accession>
<evidence type="ECO:0000313" key="2">
    <source>
        <dbReference type="EMBL" id="KEH30417.1"/>
    </source>
</evidence>
<gene>
    <name evidence="2" type="ordered locus">MTR_4g069360</name>
</gene>
<name>A0A072UL64_MEDTR</name>
<proteinExistence type="predicted"/>
<dbReference type="EMBL" id="CM001220">
    <property type="protein sequence ID" value="KEH30417.1"/>
    <property type="molecule type" value="Genomic_DNA"/>
</dbReference>
<keyword evidence="1" id="KW-0472">Membrane</keyword>
<keyword evidence="1 2" id="KW-0812">Transmembrane</keyword>